<keyword evidence="2" id="KW-1185">Reference proteome</keyword>
<comment type="caution">
    <text evidence="1">The sequence shown here is derived from an EMBL/GenBank/DDBJ whole genome shotgun (WGS) entry which is preliminary data.</text>
</comment>
<name>A0A8X6PG91_NEPPI</name>
<proteinExistence type="predicted"/>
<dbReference type="AlphaFoldDB" id="A0A8X6PG91"/>
<reference evidence="1" key="1">
    <citation type="submission" date="2020-08" db="EMBL/GenBank/DDBJ databases">
        <title>Multicomponent nature underlies the extraordinary mechanical properties of spider dragline silk.</title>
        <authorList>
            <person name="Kono N."/>
            <person name="Nakamura H."/>
            <person name="Mori M."/>
            <person name="Yoshida Y."/>
            <person name="Ohtoshi R."/>
            <person name="Malay A.D."/>
            <person name="Moran D.A.P."/>
            <person name="Tomita M."/>
            <person name="Numata K."/>
            <person name="Arakawa K."/>
        </authorList>
    </citation>
    <scope>NUCLEOTIDE SEQUENCE</scope>
</reference>
<gene>
    <name evidence="1" type="ORF">NPIL_500141</name>
</gene>
<protein>
    <submittedName>
        <fullName evidence="1">Uncharacterized protein</fullName>
    </submittedName>
</protein>
<evidence type="ECO:0000313" key="1">
    <source>
        <dbReference type="EMBL" id="GFT69484.1"/>
    </source>
</evidence>
<accession>A0A8X6PG91</accession>
<evidence type="ECO:0000313" key="2">
    <source>
        <dbReference type="Proteomes" id="UP000887013"/>
    </source>
</evidence>
<organism evidence="1 2">
    <name type="scientific">Nephila pilipes</name>
    <name type="common">Giant wood spider</name>
    <name type="synonym">Nephila maculata</name>
    <dbReference type="NCBI Taxonomy" id="299642"/>
    <lineage>
        <taxon>Eukaryota</taxon>
        <taxon>Metazoa</taxon>
        <taxon>Ecdysozoa</taxon>
        <taxon>Arthropoda</taxon>
        <taxon>Chelicerata</taxon>
        <taxon>Arachnida</taxon>
        <taxon>Araneae</taxon>
        <taxon>Araneomorphae</taxon>
        <taxon>Entelegynae</taxon>
        <taxon>Araneoidea</taxon>
        <taxon>Nephilidae</taxon>
        <taxon>Nephila</taxon>
    </lineage>
</organism>
<dbReference type="Proteomes" id="UP000887013">
    <property type="component" value="Unassembled WGS sequence"/>
</dbReference>
<dbReference type="EMBL" id="BMAW01020712">
    <property type="protein sequence ID" value="GFT69484.1"/>
    <property type="molecule type" value="Genomic_DNA"/>
</dbReference>
<sequence>MTLYQPLLLRKRNIWKREIRIFRNLNSNLPNTSWPTKSSGPATSEHIICPVGLQPNQNVANLDQVLETKQLRNLIKHQLGTLSVYTTPDDSLQPGQRLETYEGYLVSLSLDQLSRIITELISHYNLQTMAYMEVEAKGLCGIHYSSLWPLNDFGPQLMIRILQRQLQTLQFFGSLEPPS</sequence>